<proteinExistence type="predicted"/>
<keyword evidence="3" id="KW-1185">Reference proteome</keyword>
<feature type="region of interest" description="Disordered" evidence="1">
    <location>
        <begin position="11"/>
        <end position="34"/>
    </location>
</feature>
<protein>
    <submittedName>
        <fullName evidence="2">Uncharacterized protein</fullName>
    </submittedName>
</protein>
<accession>A0ABS4S3K5</accession>
<name>A0ABS4S3K5_PAEXY</name>
<evidence type="ECO:0000313" key="3">
    <source>
        <dbReference type="Proteomes" id="UP000810207"/>
    </source>
</evidence>
<comment type="caution">
    <text evidence="2">The sequence shown here is derived from an EMBL/GenBank/DDBJ whole genome shotgun (WGS) entry which is preliminary data.</text>
</comment>
<dbReference type="EMBL" id="JAGIKV010000025">
    <property type="protein sequence ID" value="MBP2248657.1"/>
    <property type="molecule type" value="Genomic_DNA"/>
</dbReference>
<evidence type="ECO:0000313" key="2">
    <source>
        <dbReference type="EMBL" id="MBP2248657.1"/>
    </source>
</evidence>
<gene>
    <name evidence="2" type="ORF">J2Z28_005340</name>
</gene>
<feature type="non-terminal residue" evidence="2">
    <location>
        <position position="1"/>
    </location>
</feature>
<dbReference type="Proteomes" id="UP000810207">
    <property type="component" value="Unassembled WGS sequence"/>
</dbReference>
<organism evidence="2 3">
    <name type="scientific">Paenibacillus xylanexedens</name>
    <dbReference type="NCBI Taxonomy" id="528191"/>
    <lineage>
        <taxon>Bacteria</taxon>
        <taxon>Bacillati</taxon>
        <taxon>Bacillota</taxon>
        <taxon>Bacilli</taxon>
        <taxon>Bacillales</taxon>
        <taxon>Paenibacillaceae</taxon>
        <taxon>Paenibacillus</taxon>
    </lineage>
</organism>
<reference evidence="2 3" key="1">
    <citation type="submission" date="2021-03" db="EMBL/GenBank/DDBJ databases">
        <title>Genomic Encyclopedia of Type Strains, Phase IV (KMG-IV): sequencing the most valuable type-strain genomes for metagenomic binning, comparative biology and taxonomic classification.</title>
        <authorList>
            <person name="Goeker M."/>
        </authorList>
    </citation>
    <scope>NUCLEOTIDE SEQUENCE [LARGE SCALE GENOMIC DNA]</scope>
    <source>
        <strain evidence="2 3">DSM 21292</strain>
    </source>
</reference>
<evidence type="ECO:0000256" key="1">
    <source>
        <dbReference type="SAM" id="MobiDB-lite"/>
    </source>
</evidence>
<sequence length="42" mass="3838">ALALGSILSPVISPTGDSAHAASGVSGISGGGVSPTVIVTFS</sequence>